<evidence type="ECO:0000256" key="1">
    <source>
        <dbReference type="ARBA" id="ARBA00023002"/>
    </source>
</evidence>
<comment type="caution">
    <text evidence="3">The sequence shown here is derived from an EMBL/GenBank/DDBJ whole genome shotgun (WGS) entry which is preliminary data.</text>
</comment>
<dbReference type="GO" id="GO:0016616">
    <property type="term" value="F:oxidoreductase activity, acting on the CH-OH group of donors, NAD or NADP as acceptor"/>
    <property type="evidence" value="ECO:0007669"/>
    <property type="project" value="InterPro"/>
</dbReference>
<evidence type="ECO:0000313" key="3">
    <source>
        <dbReference type="EMBL" id="SPJ88850.1"/>
    </source>
</evidence>
<feature type="domain" description="Ketoreductase" evidence="2">
    <location>
        <begin position="10"/>
        <end position="147"/>
    </location>
</feature>
<dbReference type="InterPro" id="IPR057326">
    <property type="entry name" value="KR_dom"/>
</dbReference>
<sequence>MSRESSSKWGTIVIVGGSGRLGYYIAQELMRQPECGRLVSISRSSKIAHHCPGVEYLVADMTDKKALESTLRSVAPEAIINSAAPAHTDTQTPKAIFEQVFVHAQDTLMELAHQIGTKYMICTTSSSVIEGYHHVLVDETAPLWSETASAFPYWVQRARAEKRLLAFDSNILQTVSLRLPLIIGEREYAFVPVMLKMLEDGQTGVQIGHDRGLLATVSGTDAARAHVLALRALRIPNNHVHGEAFYITGKTDLSFWTMARIIWSEAGWMQEGPPFILPEWLANWIALLSEMVMRPFGKEPALTRHMLRFMCNTWTYDGSKARALLGYTPQSDTEEELRKSVRWHQANGKAKQ</sequence>
<dbReference type="AlphaFoldDB" id="A0AAE8MLA0"/>
<evidence type="ECO:0000313" key="4">
    <source>
        <dbReference type="Proteomes" id="UP001187734"/>
    </source>
</evidence>
<dbReference type="InterPro" id="IPR036291">
    <property type="entry name" value="NAD(P)-bd_dom_sf"/>
</dbReference>
<dbReference type="GO" id="GO:0006694">
    <property type="term" value="P:steroid biosynthetic process"/>
    <property type="evidence" value="ECO:0007669"/>
    <property type="project" value="InterPro"/>
</dbReference>
<dbReference type="EMBL" id="ONZP01000642">
    <property type="protein sequence ID" value="SPJ88850.1"/>
    <property type="molecule type" value="Genomic_DNA"/>
</dbReference>
<gene>
    <name evidence="3" type="ORF">FTOL_12745</name>
</gene>
<proteinExistence type="predicted"/>
<keyword evidence="1" id="KW-0560">Oxidoreductase</keyword>
<dbReference type="Gene3D" id="3.40.50.720">
    <property type="entry name" value="NAD(P)-binding Rossmann-like Domain"/>
    <property type="match status" value="1"/>
</dbReference>
<dbReference type="GO" id="GO:0004029">
    <property type="term" value="F:aldehyde dehydrogenase (NAD+) activity"/>
    <property type="evidence" value="ECO:0007669"/>
    <property type="project" value="TreeGrafter"/>
</dbReference>
<dbReference type="GO" id="GO:0005737">
    <property type="term" value="C:cytoplasm"/>
    <property type="evidence" value="ECO:0007669"/>
    <property type="project" value="TreeGrafter"/>
</dbReference>
<organism evidence="3 4">
    <name type="scientific">Fusarium torulosum</name>
    <dbReference type="NCBI Taxonomy" id="33205"/>
    <lineage>
        <taxon>Eukaryota</taxon>
        <taxon>Fungi</taxon>
        <taxon>Dikarya</taxon>
        <taxon>Ascomycota</taxon>
        <taxon>Pezizomycotina</taxon>
        <taxon>Sordariomycetes</taxon>
        <taxon>Hypocreomycetidae</taxon>
        <taxon>Hypocreales</taxon>
        <taxon>Nectriaceae</taxon>
        <taxon>Fusarium</taxon>
    </lineage>
</organism>
<dbReference type="InterPro" id="IPR002225">
    <property type="entry name" value="3Beta_OHSteriod_DH/Estase"/>
</dbReference>
<reference evidence="3" key="1">
    <citation type="submission" date="2018-03" db="EMBL/GenBank/DDBJ databases">
        <authorList>
            <person name="Guldener U."/>
        </authorList>
    </citation>
    <scope>NUCLEOTIDE SEQUENCE</scope>
</reference>
<dbReference type="SMART" id="SM00822">
    <property type="entry name" value="PKS_KR"/>
    <property type="match status" value="1"/>
</dbReference>
<dbReference type="PANTHER" id="PTHR48079:SF6">
    <property type="entry name" value="NAD(P)-BINDING DOMAIN-CONTAINING PROTEIN-RELATED"/>
    <property type="match status" value="1"/>
</dbReference>
<dbReference type="InterPro" id="IPR051783">
    <property type="entry name" value="NAD(P)-dependent_oxidoreduct"/>
</dbReference>
<keyword evidence="4" id="KW-1185">Reference proteome</keyword>
<dbReference type="PANTHER" id="PTHR48079">
    <property type="entry name" value="PROTEIN YEEZ"/>
    <property type="match status" value="1"/>
</dbReference>
<evidence type="ECO:0000259" key="2">
    <source>
        <dbReference type="SMART" id="SM00822"/>
    </source>
</evidence>
<dbReference type="Pfam" id="PF01073">
    <property type="entry name" value="3Beta_HSD"/>
    <property type="match status" value="1"/>
</dbReference>
<name>A0AAE8MLA0_9HYPO</name>
<accession>A0AAE8MLA0</accession>
<dbReference type="Proteomes" id="UP001187734">
    <property type="component" value="Unassembled WGS sequence"/>
</dbReference>
<dbReference type="SUPFAM" id="SSF51735">
    <property type="entry name" value="NAD(P)-binding Rossmann-fold domains"/>
    <property type="match status" value="1"/>
</dbReference>
<protein>
    <recommendedName>
        <fullName evidence="2">Ketoreductase domain-containing protein</fullName>
    </recommendedName>
</protein>